<keyword evidence="3 6" id="KW-0460">Magnesium</keyword>
<dbReference type="HAMAP" id="MF_01659">
    <property type="entry name" value="MenD"/>
    <property type="match status" value="1"/>
</dbReference>
<proteinExistence type="inferred from homology"/>
<evidence type="ECO:0000256" key="6">
    <source>
        <dbReference type="HAMAP-Rule" id="MF_01659"/>
    </source>
</evidence>
<evidence type="ECO:0000313" key="9">
    <source>
        <dbReference type="Proteomes" id="UP000199492"/>
    </source>
</evidence>
<dbReference type="InterPro" id="IPR004433">
    <property type="entry name" value="MenaQ_synth_MenD"/>
</dbReference>
<dbReference type="GO" id="GO:0009234">
    <property type="term" value="P:menaquinone biosynthetic process"/>
    <property type="evidence" value="ECO:0007669"/>
    <property type="project" value="UniProtKB-UniRule"/>
</dbReference>
<keyword evidence="2 6" id="KW-0479">Metal-binding</keyword>
<dbReference type="PIRSF" id="PIRSF004983">
    <property type="entry name" value="MenD"/>
    <property type="match status" value="1"/>
</dbReference>
<keyword evidence="1 6" id="KW-0808">Transferase</keyword>
<dbReference type="GO" id="GO:0030145">
    <property type="term" value="F:manganese ion binding"/>
    <property type="evidence" value="ECO:0007669"/>
    <property type="project" value="UniProtKB-UniRule"/>
</dbReference>
<keyword evidence="5 6" id="KW-0464">Manganese</keyword>
<dbReference type="GO" id="GO:0070204">
    <property type="term" value="F:2-succinyl-5-enolpyruvyl-6-hydroxy-3-cyclohexene-1-carboxylic-acid synthase activity"/>
    <property type="evidence" value="ECO:0007669"/>
    <property type="project" value="UniProtKB-UniRule"/>
</dbReference>
<dbReference type="Pfam" id="PF02776">
    <property type="entry name" value="TPP_enzyme_N"/>
    <property type="match status" value="1"/>
</dbReference>
<dbReference type="InterPro" id="IPR012001">
    <property type="entry name" value="Thiamin_PyroP_enz_TPP-bd_dom"/>
</dbReference>
<dbReference type="PANTHER" id="PTHR42916">
    <property type="entry name" value="2-SUCCINYL-5-ENOLPYRUVYL-6-HYDROXY-3-CYCLOHEXENE-1-CARBOXYLATE SYNTHASE"/>
    <property type="match status" value="1"/>
</dbReference>
<dbReference type="GO" id="GO:0030976">
    <property type="term" value="F:thiamine pyrophosphate binding"/>
    <property type="evidence" value="ECO:0007669"/>
    <property type="project" value="UniProtKB-UniRule"/>
</dbReference>
<comment type="cofactor">
    <cofactor evidence="6">
        <name>Mg(2+)</name>
        <dbReference type="ChEBI" id="CHEBI:18420"/>
    </cofactor>
    <cofactor evidence="6">
        <name>Mn(2+)</name>
        <dbReference type="ChEBI" id="CHEBI:29035"/>
    </cofactor>
</comment>
<dbReference type="UniPathway" id="UPA00079"/>
<evidence type="ECO:0000256" key="2">
    <source>
        <dbReference type="ARBA" id="ARBA00022723"/>
    </source>
</evidence>
<comment type="catalytic activity">
    <reaction evidence="6">
        <text>isochorismate + 2-oxoglutarate + H(+) = 5-enolpyruvoyl-6-hydroxy-2-succinyl-cyclohex-3-ene-1-carboxylate + CO2</text>
        <dbReference type="Rhea" id="RHEA:25593"/>
        <dbReference type="ChEBI" id="CHEBI:15378"/>
        <dbReference type="ChEBI" id="CHEBI:16526"/>
        <dbReference type="ChEBI" id="CHEBI:16810"/>
        <dbReference type="ChEBI" id="CHEBI:29780"/>
        <dbReference type="ChEBI" id="CHEBI:58818"/>
        <dbReference type="EC" id="2.2.1.9"/>
    </reaction>
</comment>
<dbReference type="SUPFAM" id="SSF52518">
    <property type="entry name" value="Thiamin diphosphate-binding fold (THDP-binding)"/>
    <property type="match status" value="2"/>
</dbReference>
<name>A0A1G8KK03_9FLAO</name>
<dbReference type="STRING" id="262004.SAMN04489796_11130"/>
<evidence type="ECO:0000256" key="1">
    <source>
        <dbReference type="ARBA" id="ARBA00022679"/>
    </source>
</evidence>
<dbReference type="Gene3D" id="3.40.50.970">
    <property type="match status" value="2"/>
</dbReference>
<protein>
    <recommendedName>
        <fullName evidence="6">2-succinyl-5-enolpyruvyl-6-hydroxy-3-cyclohexene-1-carboxylate synthase</fullName>
        <shortName evidence="6">SEPHCHC synthase</shortName>
        <ecNumber evidence="6">2.2.1.9</ecNumber>
    </recommendedName>
    <alternativeName>
        <fullName evidence="6">Menaquinone biosynthesis protein MenD</fullName>
    </alternativeName>
</protein>
<comment type="pathway">
    <text evidence="6">Quinol/quinone metabolism; 1,4-dihydroxy-2-naphthoate biosynthesis; 1,4-dihydroxy-2-naphthoate from chorismate: step 2/7.</text>
</comment>
<dbReference type="GO" id="GO:0000287">
    <property type="term" value="F:magnesium ion binding"/>
    <property type="evidence" value="ECO:0007669"/>
    <property type="project" value="UniProtKB-UniRule"/>
</dbReference>
<evidence type="ECO:0000313" key="8">
    <source>
        <dbReference type="EMBL" id="SDI43771.1"/>
    </source>
</evidence>
<dbReference type="RefSeq" id="WP_092470564.1">
    <property type="nucleotide sequence ID" value="NZ_FNCZ01000011.1"/>
</dbReference>
<reference evidence="9" key="1">
    <citation type="submission" date="2016-10" db="EMBL/GenBank/DDBJ databases">
        <authorList>
            <person name="Varghese N."/>
            <person name="Submissions S."/>
        </authorList>
    </citation>
    <scope>NUCLEOTIDE SEQUENCE [LARGE SCALE GENOMIC DNA]</scope>
    <source>
        <strain evidence="9">DSM 15363</strain>
    </source>
</reference>
<sequence>MKYSKIPLSQTIVTLCKTHNVKHIIISPGSRNAPLTIGFTNDDFFKCYSIVDERCAAFFALGIAQQLQEPVAVVCTSGSALLNYYPAVSEAYYSNIPLVVISADRPKHLIDIGDGQTIKQKNVYGEHVLYNANLKLDIKEGENTIIESDRPILKSIENKLERFLGLQKDIQTHNESEIHDALTISRLNLGPVHINCPFDEPLYETTEELLINPKPYKIQSREDKIDRFEIKSLLDIWHSAKRKMILVGVLEPNSIEAQWIQEIADDDSIIVLTETTSNLHHADFFPGIDKLIAPLNEDDLKALQPDILITFGGLIVSKKIKAFLRTYKPEFHCHVGLTRANDTFFCLEKHIKLRPNTFLSAFLPQVTHHTKSTYKSSWLAVRQKRRKLQEEYLQTLPFSDFKVFNSVLKSIPKQSLLQVGNSSAIRYTQLFQLTKSIDVFCNRGTSGIDGSTSTAIGSSTVSEKRTTFVTGDLSFFYDSNALWNNYIPKTFRIIVINNEGGGIFRILPGDKNSENFDRFFETKHHLSAKQLCDMFGLEYSVAKDEKQLDAQLETFYKGTKQPKLLEVFTPSRMNDKVLLDFFRYIK</sequence>
<dbReference type="NCBIfam" id="TIGR00173">
    <property type="entry name" value="menD"/>
    <property type="match status" value="1"/>
</dbReference>
<evidence type="ECO:0000256" key="5">
    <source>
        <dbReference type="ARBA" id="ARBA00023211"/>
    </source>
</evidence>
<dbReference type="UniPathway" id="UPA01057">
    <property type="reaction ID" value="UER00164"/>
</dbReference>
<dbReference type="InterPro" id="IPR029061">
    <property type="entry name" value="THDP-binding"/>
</dbReference>
<dbReference type="AlphaFoldDB" id="A0A1G8KK03"/>
<dbReference type="CDD" id="cd07037">
    <property type="entry name" value="TPP_PYR_MenD"/>
    <property type="match status" value="1"/>
</dbReference>
<keyword evidence="6" id="KW-0474">Menaquinone biosynthesis</keyword>
<comment type="similarity">
    <text evidence="6">Belongs to the TPP enzyme family. MenD subfamily.</text>
</comment>
<keyword evidence="4 6" id="KW-0786">Thiamine pyrophosphate</keyword>
<dbReference type="Proteomes" id="UP000199492">
    <property type="component" value="Unassembled WGS sequence"/>
</dbReference>
<dbReference type="CDD" id="cd02009">
    <property type="entry name" value="TPP_SHCHC_synthase"/>
    <property type="match status" value="1"/>
</dbReference>
<comment type="function">
    <text evidence="6">Catalyzes the thiamine diphosphate-dependent decarboxylation of 2-oxoglutarate and the subsequent addition of the resulting succinic semialdehyde-thiamine pyrophosphate anion to isochorismate to yield 2-succinyl-5-enolpyruvyl-6-hydroxy-3-cyclohexene-1-carboxylate (SEPHCHC).</text>
</comment>
<dbReference type="PANTHER" id="PTHR42916:SF1">
    <property type="entry name" value="PROTEIN PHYLLO, CHLOROPLASTIC"/>
    <property type="match status" value="1"/>
</dbReference>
<evidence type="ECO:0000259" key="7">
    <source>
        <dbReference type="Pfam" id="PF02776"/>
    </source>
</evidence>
<dbReference type="EC" id="2.2.1.9" evidence="6"/>
<dbReference type="Gene3D" id="3.40.50.1220">
    <property type="entry name" value="TPP-binding domain"/>
    <property type="match status" value="1"/>
</dbReference>
<evidence type="ECO:0000256" key="4">
    <source>
        <dbReference type="ARBA" id="ARBA00023052"/>
    </source>
</evidence>
<organism evidence="8 9">
    <name type="scientific">Winogradskyella thalassocola</name>
    <dbReference type="NCBI Taxonomy" id="262004"/>
    <lineage>
        <taxon>Bacteria</taxon>
        <taxon>Pseudomonadati</taxon>
        <taxon>Bacteroidota</taxon>
        <taxon>Flavobacteriia</taxon>
        <taxon>Flavobacteriales</taxon>
        <taxon>Flavobacteriaceae</taxon>
        <taxon>Winogradskyella</taxon>
    </lineage>
</organism>
<dbReference type="EMBL" id="FNCZ01000011">
    <property type="protein sequence ID" value="SDI43771.1"/>
    <property type="molecule type" value="Genomic_DNA"/>
</dbReference>
<comment type="subunit">
    <text evidence="6">Homodimer.</text>
</comment>
<feature type="domain" description="Thiamine pyrophosphate enzyme N-terminal TPP-binding" evidence="7">
    <location>
        <begin position="9"/>
        <end position="120"/>
    </location>
</feature>
<accession>A0A1G8KK03</accession>
<dbReference type="OrthoDB" id="9791859at2"/>
<evidence type="ECO:0000256" key="3">
    <source>
        <dbReference type="ARBA" id="ARBA00022842"/>
    </source>
</evidence>
<comment type="pathway">
    <text evidence="6">Quinol/quinone metabolism; menaquinone biosynthesis.</text>
</comment>
<gene>
    <name evidence="6" type="primary">menD</name>
    <name evidence="8" type="ORF">SAMN04489796_11130</name>
</gene>
<comment type="cofactor">
    <cofactor evidence="6">
        <name>thiamine diphosphate</name>
        <dbReference type="ChEBI" id="CHEBI:58937"/>
    </cofactor>
    <text evidence="6">Binds 1 thiamine pyrophosphate per subunit.</text>
</comment>
<keyword evidence="9" id="KW-1185">Reference proteome</keyword>